<dbReference type="PANTHER" id="PTHR23509:SF4">
    <property type="entry name" value="SEC23-INTERACTING PROTEIN"/>
    <property type="match status" value="1"/>
</dbReference>
<dbReference type="Pfam" id="PF02825">
    <property type="entry name" value="WWE"/>
    <property type="match status" value="1"/>
</dbReference>
<dbReference type="AlphaFoldDB" id="A0A8J6BCW9"/>
<evidence type="ECO:0008006" key="6">
    <source>
        <dbReference type="Google" id="ProtNLM"/>
    </source>
</evidence>
<dbReference type="InterPro" id="IPR057825">
    <property type="entry name" value="WWE_SEC23-DDH2"/>
</dbReference>
<feature type="compositionally biased region" description="Polar residues" evidence="1">
    <location>
        <begin position="86"/>
        <end position="104"/>
    </location>
</feature>
<comment type="caution">
    <text evidence="4">The sequence shown here is derived from an EMBL/GenBank/DDBJ whole genome shotgun (WGS) entry which is preliminary data.</text>
</comment>
<accession>A0A8J6BCW9</accession>
<dbReference type="InterPro" id="IPR004170">
    <property type="entry name" value="WWE_dom"/>
</dbReference>
<sequence length="345" mass="36648">MEVLVVGVGVCGGFGDDAAEVGEEDIFLGQTASTINPPQTFSYFSQASSLPSGSDPFASIGQPLTTAASQVPGPAAFPKPPVSVPSAAQNGQNAVAPPRTSSPFPSNPPAMSGDTSGVFPPNTQMCAPPSAFSSPPPGPSQAAYNPYRHNVQSSRANPYLTPPQLQQDTAAGISSQAFPVASGLPPLCNSSSASLPPPPAASTFMPPPMGQSYANSRSAAPPMSAPAPFVPNLYEPLQPHWFFSKLVEGREVWLPFSAYDSANLEEVYNSVQPDPESVVVSTAGGRYDVCLYDREMKAVYWEEEDAEVRRCSWFYKGDTDSRFVPYSEDFSEKLEVSVMEMSSRV</sequence>
<dbReference type="GO" id="GO:0030134">
    <property type="term" value="C:COPII-coated ER to Golgi transport vesicle"/>
    <property type="evidence" value="ECO:0007669"/>
    <property type="project" value="TreeGrafter"/>
</dbReference>
<dbReference type="GO" id="GO:0004620">
    <property type="term" value="F:phospholipase activity"/>
    <property type="evidence" value="ECO:0007669"/>
    <property type="project" value="TreeGrafter"/>
</dbReference>
<dbReference type="PANTHER" id="PTHR23509">
    <property type="entry name" value="PA-PL1 PHOSPHOLIPASE FAMILY"/>
    <property type="match status" value="1"/>
</dbReference>
<proteinExistence type="predicted"/>
<dbReference type="InterPro" id="IPR058055">
    <property type="entry name" value="PA-PLA1"/>
</dbReference>
<dbReference type="EMBL" id="WNTK01010299">
    <property type="protein sequence ID" value="KAG9462619.1"/>
    <property type="molecule type" value="Genomic_DNA"/>
</dbReference>
<evidence type="ECO:0000313" key="5">
    <source>
        <dbReference type="Proteomes" id="UP000770717"/>
    </source>
</evidence>
<dbReference type="OrthoDB" id="69269at2759"/>
<protein>
    <recommendedName>
        <fullName evidence="6">WWE domain-containing protein</fullName>
    </recommendedName>
</protein>
<name>A0A8J6BCW9_ELECQ</name>
<evidence type="ECO:0000313" key="4">
    <source>
        <dbReference type="EMBL" id="KAG9462619.1"/>
    </source>
</evidence>
<reference evidence="4" key="1">
    <citation type="thesis" date="2020" institute="ProQuest LLC" country="789 East Eisenhower Parkway, Ann Arbor, MI, USA">
        <title>Comparative Genomics and Chromosome Evolution.</title>
        <authorList>
            <person name="Mudd A.B."/>
        </authorList>
    </citation>
    <scope>NUCLEOTIDE SEQUENCE</scope>
    <source>
        <strain evidence="4">HN-11 Male</strain>
        <tissue evidence="4">Kidney and liver</tissue>
    </source>
</reference>
<organism evidence="4 5">
    <name type="scientific">Eleutherodactylus coqui</name>
    <name type="common">Puerto Rican coqui</name>
    <dbReference type="NCBI Taxonomy" id="57060"/>
    <lineage>
        <taxon>Eukaryota</taxon>
        <taxon>Metazoa</taxon>
        <taxon>Chordata</taxon>
        <taxon>Craniata</taxon>
        <taxon>Vertebrata</taxon>
        <taxon>Euteleostomi</taxon>
        <taxon>Amphibia</taxon>
        <taxon>Batrachia</taxon>
        <taxon>Anura</taxon>
        <taxon>Neobatrachia</taxon>
        <taxon>Hyloidea</taxon>
        <taxon>Eleutherodactylidae</taxon>
        <taxon>Eleutherodactylinae</taxon>
        <taxon>Eleutherodactylus</taxon>
        <taxon>Eleutherodactylus</taxon>
    </lineage>
</organism>
<evidence type="ECO:0000259" key="2">
    <source>
        <dbReference type="Pfam" id="PF02825"/>
    </source>
</evidence>
<feature type="region of interest" description="Disordered" evidence="1">
    <location>
        <begin position="69"/>
        <end position="146"/>
    </location>
</feature>
<keyword evidence="5" id="KW-1185">Reference proteome</keyword>
<dbReference type="Proteomes" id="UP000770717">
    <property type="component" value="Unassembled WGS sequence"/>
</dbReference>
<feature type="domain" description="SEC23-DDH2 WWE" evidence="3">
    <location>
        <begin position="315"/>
        <end position="337"/>
    </location>
</feature>
<evidence type="ECO:0000259" key="3">
    <source>
        <dbReference type="Pfam" id="PF23464"/>
    </source>
</evidence>
<evidence type="ECO:0000256" key="1">
    <source>
        <dbReference type="SAM" id="MobiDB-lite"/>
    </source>
</evidence>
<gene>
    <name evidence="4" type="ORF">GDO78_013722</name>
</gene>
<feature type="domain" description="WWE" evidence="2">
    <location>
        <begin position="240"/>
        <end position="294"/>
    </location>
</feature>
<dbReference type="Pfam" id="PF23464">
    <property type="entry name" value="WWE_3"/>
    <property type="match status" value="1"/>
</dbReference>